<feature type="chain" id="PRO_5009986457" description="Endolytic peptidoglycan transglycosylase RlpA" evidence="3">
    <location>
        <begin position="25"/>
        <end position="125"/>
    </location>
</feature>
<dbReference type="GO" id="GO:0071555">
    <property type="term" value="P:cell wall organization"/>
    <property type="evidence" value="ECO:0007669"/>
    <property type="project" value="UniProtKB-KW"/>
</dbReference>
<evidence type="ECO:0000256" key="1">
    <source>
        <dbReference type="ARBA" id="ARBA00023239"/>
    </source>
</evidence>
<dbReference type="GO" id="GO:0008932">
    <property type="term" value="F:lytic endotransglycosylase activity"/>
    <property type="evidence" value="ECO:0007669"/>
    <property type="project" value="UniProtKB-UniRule"/>
</dbReference>
<keyword evidence="7" id="KW-1185">Reference proteome</keyword>
<gene>
    <name evidence="3" type="primary">rlpA</name>
    <name evidence="6" type="ORF">A6A05_15400</name>
</gene>
<dbReference type="InterPro" id="IPR012997">
    <property type="entry name" value="RplA"/>
</dbReference>
<dbReference type="OrthoDB" id="9779128at2"/>
<evidence type="ECO:0000256" key="2">
    <source>
        <dbReference type="ARBA" id="ARBA00023316"/>
    </source>
</evidence>
<dbReference type="HAMAP" id="MF_02071">
    <property type="entry name" value="RlpA"/>
    <property type="match status" value="1"/>
</dbReference>
<dbReference type="EMBL" id="LWQU01000164">
    <property type="protein sequence ID" value="OAN47727.1"/>
    <property type="molecule type" value="Genomic_DNA"/>
</dbReference>
<dbReference type="EC" id="4.2.2.-" evidence="3"/>
<dbReference type="NCBIfam" id="TIGR00413">
    <property type="entry name" value="rlpA"/>
    <property type="match status" value="1"/>
</dbReference>
<dbReference type="CDD" id="cd22268">
    <property type="entry name" value="DPBB_RlpA-like"/>
    <property type="match status" value="1"/>
</dbReference>
<dbReference type="InterPro" id="IPR009009">
    <property type="entry name" value="RlpA-like_DPBB"/>
</dbReference>
<organism evidence="6 7">
    <name type="scientific">Magnetospirillum moscoviense</name>
    <dbReference type="NCBI Taxonomy" id="1437059"/>
    <lineage>
        <taxon>Bacteria</taxon>
        <taxon>Pseudomonadati</taxon>
        <taxon>Pseudomonadota</taxon>
        <taxon>Alphaproteobacteria</taxon>
        <taxon>Rhodospirillales</taxon>
        <taxon>Rhodospirillaceae</taxon>
        <taxon>Magnetospirillum</taxon>
    </lineage>
</organism>
<proteinExistence type="inferred from homology"/>
<evidence type="ECO:0000256" key="3">
    <source>
        <dbReference type="HAMAP-Rule" id="MF_02071"/>
    </source>
</evidence>
<keyword evidence="2 3" id="KW-0961">Cell wall biogenesis/degradation</keyword>
<dbReference type="AlphaFoldDB" id="A0A178MHS6"/>
<dbReference type="SUPFAM" id="SSF50685">
    <property type="entry name" value="Barwin-like endoglucanases"/>
    <property type="match status" value="1"/>
</dbReference>
<keyword evidence="3" id="KW-0732">Signal</keyword>
<dbReference type="RefSeq" id="WP_068503308.1">
    <property type="nucleotide sequence ID" value="NZ_LWQU01000164.1"/>
</dbReference>
<evidence type="ECO:0000259" key="5">
    <source>
        <dbReference type="Pfam" id="PF03330"/>
    </source>
</evidence>
<comment type="similarity">
    <text evidence="3 4">Belongs to the RlpA family.</text>
</comment>
<reference evidence="6 7" key="1">
    <citation type="submission" date="2016-04" db="EMBL/GenBank/DDBJ databases">
        <title>Draft genome sequence of freshwater magnetotactic bacteria Magnetospirillum marisnigri SP-1 and Magnetospirillum moscoviense BB-1.</title>
        <authorList>
            <person name="Koziaeva V."/>
            <person name="Dziuba M.V."/>
            <person name="Ivanov T.M."/>
            <person name="Kuznetsov B."/>
            <person name="Grouzdev D.S."/>
        </authorList>
    </citation>
    <scope>NUCLEOTIDE SEQUENCE [LARGE SCALE GENOMIC DNA]</scope>
    <source>
        <strain evidence="6 7">BB-1</strain>
    </source>
</reference>
<comment type="caution">
    <text evidence="6">The sequence shown here is derived from an EMBL/GenBank/DDBJ whole genome shotgun (WGS) entry which is preliminary data.</text>
</comment>
<comment type="function">
    <text evidence="3">Lytic transglycosylase with a strong preference for naked glycan strands that lack stem peptides.</text>
</comment>
<accession>A0A178MHS6</accession>
<dbReference type="InterPro" id="IPR036908">
    <property type="entry name" value="RlpA-like_sf"/>
</dbReference>
<dbReference type="Gene3D" id="2.40.40.10">
    <property type="entry name" value="RlpA-like domain"/>
    <property type="match status" value="1"/>
</dbReference>
<dbReference type="PANTHER" id="PTHR34183">
    <property type="entry name" value="ENDOLYTIC PEPTIDOGLYCAN TRANSGLYCOSYLASE RLPA"/>
    <property type="match status" value="1"/>
</dbReference>
<dbReference type="PANTHER" id="PTHR34183:SF1">
    <property type="entry name" value="ENDOLYTIC PEPTIDOGLYCAN TRANSGLYCOSYLASE RLPA"/>
    <property type="match status" value="1"/>
</dbReference>
<sequence length="125" mass="13761" precursor="true">MPFRSNLLVALFLVLAATAGTAWAFEPQPVEASWYGPRYQGKPTASGERFDRHALTAAHPTLPFGTIVDVRRWNDSRRVVVRINDRGPHDGRAIDLSEAAARQLGMIGHGPALVTLHPQGQVAWR</sequence>
<keyword evidence="1 3" id="KW-0456">Lyase</keyword>
<dbReference type="Proteomes" id="UP000078543">
    <property type="component" value="Unassembled WGS sequence"/>
</dbReference>
<dbReference type="GO" id="GO:0000270">
    <property type="term" value="P:peptidoglycan metabolic process"/>
    <property type="evidence" value="ECO:0007669"/>
    <property type="project" value="UniProtKB-UniRule"/>
</dbReference>
<feature type="domain" description="RlpA-like protein double-psi beta-barrel" evidence="5">
    <location>
        <begin position="31"/>
        <end position="115"/>
    </location>
</feature>
<dbReference type="Pfam" id="PF03330">
    <property type="entry name" value="DPBB_1"/>
    <property type="match status" value="1"/>
</dbReference>
<evidence type="ECO:0000313" key="6">
    <source>
        <dbReference type="EMBL" id="OAN47727.1"/>
    </source>
</evidence>
<protein>
    <recommendedName>
        <fullName evidence="3">Endolytic peptidoglycan transglycosylase RlpA</fullName>
        <ecNumber evidence="3">4.2.2.-</ecNumber>
    </recommendedName>
</protein>
<name>A0A178MHS6_9PROT</name>
<dbReference type="InterPro" id="IPR034718">
    <property type="entry name" value="RlpA"/>
</dbReference>
<evidence type="ECO:0000313" key="7">
    <source>
        <dbReference type="Proteomes" id="UP000078543"/>
    </source>
</evidence>
<evidence type="ECO:0000256" key="4">
    <source>
        <dbReference type="RuleBase" id="RU003495"/>
    </source>
</evidence>
<dbReference type="STRING" id="1437059.A6A05_15400"/>
<feature type="signal peptide" evidence="3">
    <location>
        <begin position="1"/>
        <end position="24"/>
    </location>
</feature>